<dbReference type="SMART" id="SM00516">
    <property type="entry name" value="SEC14"/>
    <property type="match status" value="1"/>
</dbReference>
<proteinExistence type="predicted"/>
<dbReference type="SMART" id="SM01100">
    <property type="entry name" value="CRAL_TRIO_N"/>
    <property type="match status" value="1"/>
</dbReference>
<dbReference type="RefSeq" id="XP_027188582.1">
    <property type="nucleotide sequence ID" value="XM_027332781.1"/>
</dbReference>
<dbReference type="OrthoDB" id="75724at2759"/>
<sequence>MSFKKLKESVFEKTISPDEQQAKVGEVKKIIGPIADKFPAMCSDAAVLRFLRARNYNTMKAAKMLKGTIKWRLEFKPEKIQWDDVAPEAFRGRLYRADYLDKQGRVVFVIKAGLQSTSSAIVQIKYLVYCLEKAILNLNSKQDQMVWLIDFQGWSTSCISVKVTRETAQVLQNHYPERLGLAVLYNPPKLFESFWTMVKPFLEHKTYKKVTFAYPDNHRSRMMMEELFDMDKLESCFGGNNTAGMNFEAYGQKMREDDKRITGFIDSGCSTPTFLSSCSTPTFFSSCSTPTFFNSEVNESLQSSNDYEDDSPGNKAVYSNLEEDGAKPKEH</sequence>
<dbReference type="SUPFAM" id="SSF46938">
    <property type="entry name" value="CRAL/TRIO N-terminal domain"/>
    <property type="match status" value="1"/>
</dbReference>
<dbReference type="InterPro" id="IPR036273">
    <property type="entry name" value="CRAL/TRIO_N_dom_sf"/>
</dbReference>
<dbReference type="Pfam" id="PF03765">
    <property type="entry name" value="CRAL_TRIO_N"/>
    <property type="match status" value="1"/>
</dbReference>
<name>A0A1S2XTA0_CICAR</name>
<evidence type="ECO:0000259" key="2">
    <source>
        <dbReference type="PROSITE" id="PS50191"/>
    </source>
</evidence>
<evidence type="ECO:0000313" key="6">
    <source>
        <dbReference type="RefSeq" id="XP_027188582.1"/>
    </source>
</evidence>
<dbReference type="GO" id="GO:0008526">
    <property type="term" value="F:phosphatidylinositol transfer activity"/>
    <property type="evidence" value="ECO:0007669"/>
    <property type="project" value="TreeGrafter"/>
</dbReference>
<dbReference type="Proteomes" id="UP000087171">
    <property type="component" value="Chromosome Ca3"/>
</dbReference>
<protein>
    <submittedName>
        <fullName evidence="4 5">Phosphatidylinositol transfer protein 3-like</fullName>
    </submittedName>
</protein>
<dbReference type="Pfam" id="PF00650">
    <property type="entry name" value="CRAL_TRIO"/>
    <property type="match status" value="1"/>
</dbReference>
<dbReference type="RefSeq" id="XP_004493274.1">
    <property type="nucleotide sequence ID" value="XM_004493217.3"/>
</dbReference>
<dbReference type="GeneID" id="101513460"/>
<keyword evidence="3" id="KW-1185">Reference proteome</keyword>
<dbReference type="PaxDb" id="3827-XP_004493272.1"/>
<evidence type="ECO:0000256" key="1">
    <source>
        <dbReference type="SAM" id="MobiDB-lite"/>
    </source>
</evidence>
<dbReference type="KEGG" id="cam:101513460"/>
<accession>A0A1S2XTA0</accession>
<dbReference type="PRINTS" id="PR00180">
    <property type="entry name" value="CRETINALDHBP"/>
</dbReference>
<dbReference type="InterPro" id="IPR052578">
    <property type="entry name" value="PI_Transfer_CRAL-TRIO"/>
</dbReference>
<feature type="region of interest" description="Disordered" evidence="1">
    <location>
        <begin position="300"/>
        <end position="331"/>
    </location>
</feature>
<dbReference type="RefSeq" id="XP_073222699.1">
    <property type="nucleotide sequence ID" value="XM_073366598.1"/>
</dbReference>
<evidence type="ECO:0000313" key="5">
    <source>
        <dbReference type="RefSeq" id="XP_004493275.1"/>
    </source>
</evidence>
<organism evidence="5">
    <name type="scientific">Cicer arietinum</name>
    <name type="common">Chickpea</name>
    <name type="synonym">Garbanzo</name>
    <dbReference type="NCBI Taxonomy" id="3827"/>
    <lineage>
        <taxon>Eukaryota</taxon>
        <taxon>Viridiplantae</taxon>
        <taxon>Streptophyta</taxon>
        <taxon>Embryophyta</taxon>
        <taxon>Tracheophyta</taxon>
        <taxon>Spermatophyta</taxon>
        <taxon>Magnoliopsida</taxon>
        <taxon>eudicotyledons</taxon>
        <taxon>Gunneridae</taxon>
        <taxon>Pentapetalae</taxon>
        <taxon>rosids</taxon>
        <taxon>fabids</taxon>
        <taxon>Fabales</taxon>
        <taxon>Fabaceae</taxon>
        <taxon>Papilionoideae</taxon>
        <taxon>50 kb inversion clade</taxon>
        <taxon>NPAAA clade</taxon>
        <taxon>Hologalegina</taxon>
        <taxon>IRL clade</taxon>
        <taxon>Cicereae</taxon>
        <taxon>Cicer</taxon>
    </lineage>
</organism>
<dbReference type="InterPro" id="IPR036865">
    <property type="entry name" value="CRAL-TRIO_dom_sf"/>
</dbReference>
<dbReference type="CDD" id="cd00170">
    <property type="entry name" value="SEC14"/>
    <property type="match status" value="1"/>
</dbReference>
<dbReference type="Gene3D" id="3.40.525.10">
    <property type="entry name" value="CRAL-TRIO lipid binding domain"/>
    <property type="match status" value="1"/>
</dbReference>
<dbReference type="RefSeq" id="XP_004493275.1">
    <property type="nucleotide sequence ID" value="XM_004493218.3"/>
</dbReference>
<reference evidence="5" key="2">
    <citation type="submission" date="2023-09" db="UniProtKB">
        <authorList>
            <consortium name="RefSeq"/>
        </authorList>
    </citation>
    <scope>IDENTIFICATION</scope>
    <source>
        <tissue evidence="4 5">Etiolated seedlings</tissue>
    </source>
</reference>
<gene>
    <name evidence="4 5 6" type="primary">LOC101513460</name>
</gene>
<dbReference type="InterPro" id="IPR011074">
    <property type="entry name" value="CRAL/TRIO_N_dom"/>
</dbReference>
<evidence type="ECO:0000313" key="3">
    <source>
        <dbReference type="Proteomes" id="UP000087171"/>
    </source>
</evidence>
<dbReference type="PANTHER" id="PTHR45824:SF18">
    <property type="entry name" value="OS01G0264700 PROTEIN"/>
    <property type="match status" value="1"/>
</dbReference>
<evidence type="ECO:0000313" key="4">
    <source>
        <dbReference type="RefSeq" id="XP_004493274.1"/>
    </source>
</evidence>
<dbReference type="InterPro" id="IPR001251">
    <property type="entry name" value="CRAL-TRIO_dom"/>
</dbReference>
<dbReference type="PROSITE" id="PS50191">
    <property type="entry name" value="CRAL_TRIO"/>
    <property type="match status" value="1"/>
</dbReference>
<dbReference type="eggNOG" id="KOG1470">
    <property type="taxonomic scope" value="Eukaryota"/>
</dbReference>
<reference evidence="3" key="1">
    <citation type="journal article" date="2013" name="Nat. Biotechnol.">
        <title>Draft genome sequence of chickpea (Cicer arietinum) provides a resource for trait improvement.</title>
        <authorList>
            <person name="Varshney R.K."/>
            <person name="Song C."/>
            <person name="Saxena R.K."/>
            <person name="Azam S."/>
            <person name="Yu S."/>
            <person name="Sharpe A.G."/>
            <person name="Cannon S."/>
            <person name="Baek J."/>
            <person name="Rosen B.D."/>
            <person name="Tar'an B."/>
            <person name="Millan T."/>
            <person name="Zhang X."/>
            <person name="Ramsay L.D."/>
            <person name="Iwata A."/>
            <person name="Wang Y."/>
            <person name="Nelson W."/>
            <person name="Farmer A.D."/>
            <person name="Gaur P.M."/>
            <person name="Soderlund C."/>
            <person name="Penmetsa R.V."/>
            <person name="Xu C."/>
            <person name="Bharti A.K."/>
            <person name="He W."/>
            <person name="Winter P."/>
            <person name="Zhao S."/>
            <person name="Hane J.K."/>
            <person name="Carrasquilla-Garcia N."/>
            <person name="Condie J.A."/>
            <person name="Upadhyaya H.D."/>
            <person name="Luo M.C."/>
            <person name="Thudi M."/>
            <person name="Gowda C.L."/>
            <person name="Singh N.P."/>
            <person name="Lichtenzveig J."/>
            <person name="Gali K.K."/>
            <person name="Rubio J."/>
            <person name="Nadarajan N."/>
            <person name="Dolezel J."/>
            <person name="Bansal K.C."/>
            <person name="Xu X."/>
            <person name="Edwards D."/>
            <person name="Zhang G."/>
            <person name="Kahl G."/>
            <person name="Gil J."/>
            <person name="Singh K.B."/>
            <person name="Datta S.K."/>
            <person name="Jackson S.A."/>
            <person name="Wang J."/>
            <person name="Cook D.R."/>
        </authorList>
    </citation>
    <scope>NUCLEOTIDE SEQUENCE [LARGE SCALE GENOMIC DNA]</scope>
    <source>
        <strain evidence="3">cv. CDC Frontier</strain>
    </source>
</reference>
<dbReference type="FunFam" id="3.40.525.10:FF:000008">
    <property type="entry name" value="Phosphatidylinositol transfer protein 3"/>
    <property type="match status" value="1"/>
</dbReference>
<dbReference type="AlphaFoldDB" id="A0A1S2XTA0"/>
<feature type="domain" description="CRAL-TRIO" evidence="2">
    <location>
        <begin position="78"/>
        <end position="245"/>
    </location>
</feature>
<dbReference type="SUPFAM" id="SSF52087">
    <property type="entry name" value="CRAL/TRIO domain"/>
    <property type="match status" value="1"/>
</dbReference>
<dbReference type="PANTHER" id="PTHR45824">
    <property type="entry name" value="GH16843P"/>
    <property type="match status" value="1"/>
</dbReference>